<name>A0AAV9NYG3_9PEZI</name>
<organism evidence="2 3">
    <name type="scientific">Saxophila tyrrhenica</name>
    <dbReference type="NCBI Taxonomy" id="1690608"/>
    <lineage>
        <taxon>Eukaryota</taxon>
        <taxon>Fungi</taxon>
        <taxon>Dikarya</taxon>
        <taxon>Ascomycota</taxon>
        <taxon>Pezizomycotina</taxon>
        <taxon>Dothideomycetes</taxon>
        <taxon>Dothideomycetidae</taxon>
        <taxon>Mycosphaerellales</taxon>
        <taxon>Extremaceae</taxon>
        <taxon>Saxophila</taxon>
    </lineage>
</organism>
<dbReference type="RefSeq" id="XP_064654934.1">
    <property type="nucleotide sequence ID" value="XM_064806629.1"/>
</dbReference>
<protein>
    <submittedName>
        <fullName evidence="2">Uncharacterized protein</fullName>
    </submittedName>
</protein>
<dbReference type="GeneID" id="89930733"/>
<dbReference type="EMBL" id="JAVRRT010000018">
    <property type="protein sequence ID" value="KAK5164738.1"/>
    <property type="molecule type" value="Genomic_DNA"/>
</dbReference>
<keyword evidence="3" id="KW-1185">Reference proteome</keyword>
<dbReference type="Proteomes" id="UP001337655">
    <property type="component" value="Unassembled WGS sequence"/>
</dbReference>
<evidence type="ECO:0000313" key="3">
    <source>
        <dbReference type="Proteomes" id="UP001337655"/>
    </source>
</evidence>
<feature type="region of interest" description="Disordered" evidence="1">
    <location>
        <begin position="1"/>
        <end position="31"/>
    </location>
</feature>
<gene>
    <name evidence="2" type="ORF">LTR77_009401</name>
</gene>
<evidence type="ECO:0000313" key="2">
    <source>
        <dbReference type="EMBL" id="KAK5164738.1"/>
    </source>
</evidence>
<dbReference type="AlphaFoldDB" id="A0AAV9NYG3"/>
<proteinExistence type="predicted"/>
<comment type="caution">
    <text evidence="2">The sequence shown here is derived from an EMBL/GenBank/DDBJ whole genome shotgun (WGS) entry which is preliminary data.</text>
</comment>
<sequence>MPPSNTDQYNEEPYGQDIELESVGSLDEADSTKHELPVNAAGDVPKGLVFLLHRARKGKDGQQASGLAFSCEKDGERQQILFAQSQGWIAKASREEIVFKQGNSQGSVVGSVNFHHWLVDQSKAVVVEDSQGNEWNLKRTGLGSSHSFERDGKKLFWRRAHGAGEGRSKTKRHLECVDENETVYAFYDRGKCFSAGPDREVGRLEVRVEGLSLEFASILLMTLAAMYVKLQKRIVQGSQAGWGGGLGAAVLYIVGG</sequence>
<accession>A0AAV9NYG3</accession>
<reference evidence="2 3" key="1">
    <citation type="submission" date="2023-08" db="EMBL/GenBank/DDBJ databases">
        <title>Black Yeasts Isolated from many extreme environments.</title>
        <authorList>
            <person name="Coleine C."/>
            <person name="Stajich J.E."/>
            <person name="Selbmann L."/>
        </authorList>
    </citation>
    <scope>NUCLEOTIDE SEQUENCE [LARGE SCALE GENOMIC DNA]</scope>
    <source>
        <strain evidence="2 3">CCFEE 5935</strain>
    </source>
</reference>
<evidence type="ECO:0000256" key="1">
    <source>
        <dbReference type="SAM" id="MobiDB-lite"/>
    </source>
</evidence>